<dbReference type="InterPro" id="IPR036638">
    <property type="entry name" value="HLH_DNA-bd_sf"/>
</dbReference>
<reference evidence="3 4" key="1">
    <citation type="submission" date="2021-04" db="EMBL/GenBank/DDBJ databases">
        <authorList>
            <person name="Bliznina A."/>
        </authorList>
    </citation>
    <scope>NUCLEOTIDE SEQUENCE [LARGE SCALE GENOMIC DNA]</scope>
</reference>
<dbReference type="EMBL" id="OU015568">
    <property type="protein sequence ID" value="CAG5088472.1"/>
    <property type="molecule type" value="Genomic_DNA"/>
</dbReference>
<keyword evidence="4" id="KW-1185">Reference proteome</keyword>
<dbReference type="Pfam" id="PF00010">
    <property type="entry name" value="HLH"/>
    <property type="match status" value="1"/>
</dbReference>
<gene>
    <name evidence="3" type="ORF">OKIOD_LOCUS3414</name>
</gene>
<evidence type="ECO:0000313" key="3">
    <source>
        <dbReference type="EMBL" id="CAG5088472.1"/>
    </source>
</evidence>
<protein>
    <submittedName>
        <fullName evidence="3">Oidioi.mRNA.OKI2018_I69.PAR.g11856.t1.cds</fullName>
    </submittedName>
</protein>
<dbReference type="Gene3D" id="4.10.280.10">
    <property type="entry name" value="Helix-loop-helix DNA-binding domain"/>
    <property type="match status" value="1"/>
</dbReference>
<accession>A0ABN7RY89</accession>
<dbReference type="Proteomes" id="UP001158576">
    <property type="component" value="Chromosome PAR"/>
</dbReference>
<feature type="compositionally biased region" description="Polar residues" evidence="1">
    <location>
        <begin position="115"/>
        <end position="128"/>
    </location>
</feature>
<evidence type="ECO:0000259" key="2">
    <source>
        <dbReference type="PROSITE" id="PS50888"/>
    </source>
</evidence>
<evidence type="ECO:0000313" key="4">
    <source>
        <dbReference type="Proteomes" id="UP001158576"/>
    </source>
</evidence>
<dbReference type="SUPFAM" id="SSF47459">
    <property type="entry name" value="HLH, helix-loop-helix DNA-binding domain"/>
    <property type="match status" value="1"/>
</dbReference>
<feature type="domain" description="BHLH" evidence="2">
    <location>
        <begin position="53"/>
        <end position="106"/>
    </location>
</feature>
<proteinExistence type="predicted"/>
<organism evidence="3 4">
    <name type="scientific">Oikopleura dioica</name>
    <name type="common">Tunicate</name>
    <dbReference type="NCBI Taxonomy" id="34765"/>
    <lineage>
        <taxon>Eukaryota</taxon>
        <taxon>Metazoa</taxon>
        <taxon>Chordata</taxon>
        <taxon>Tunicata</taxon>
        <taxon>Appendicularia</taxon>
        <taxon>Copelata</taxon>
        <taxon>Oikopleuridae</taxon>
        <taxon>Oikopleura</taxon>
    </lineage>
</organism>
<sequence length="217" mass="23859">MKSSDSMSPFSYQQLLGPQNGASRNDATMNFNDNSSMLGQFSPPTTPDSALQLRREANNARERIRVKKHRECFMDLKDVIGRHVSLGKDVSRLALLRSATELIKKLERDIISMSQAQNDSSRQGSMSDPPSPVSTGAMGMATSPGAPLRSAMPDFQAVGLPHPFAPALNNANPTQLFNPTLPNIPQVSAAHAMQYQHLPTLNDLQQNMVNHPFEYIM</sequence>
<dbReference type="InterPro" id="IPR011598">
    <property type="entry name" value="bHLH_dom"/>
</dbReference>
<feature type="region of interest" description="Disordered" evidence="1">
    <location>
        <begin position="1"/>
        <end position="24"/>
    </location>
</feature>
<name>A0ABN7RY89_OIKDI</name>
<dbReference type="PROSITE" id="PS50888">
    <property type="entry name" value="BHLH"/>
    <property type="match status" value="1"/>
</dbReference>
<evidence type="ECO:0000256" key="1">
    <source>
        <dbReference type="SAM" id="MobiDB-lite"/>
    </source>
</evidence>
<feature type="region of interest" description="Disordered" evidence="1">
    <location>
        <begin position="115"/>
        <end position="152"/>
    </location>
</feature>
<dbReference type="SMART" id="SM00353">
    <property type="entry name" value="HLH"/>
    <property type="match status" value="1"/>
</dbReference>